<feature type="domain" description="HTH arsR-type" evidence="1">
    <location>
        <begin position="8"/>
        <end position="86"/>
    </location>
</feature>
<dbReference type="InterPro" id="IPR036388">
    <property type="entry name" value="WH-like_DNA-bd_sf"/>
</dbReference>
<dbReference type="HOGENOM" id="CLU_142189_1_1_9"/>
<keyword evidence="3" id="KW-1185">Reference proteome</keyword>
<dbReference type="SMART" id="SM00418">
    <property type="entry name" value="HTH_ARSR"/>
    <property type="match status" value="1"/>
</dbReference>
<dbReference type="Gene3D" id="1.10.10.10">
    <property type="entry name" value="Winged helix-like DNA-binding domain superfamily/Winged helix DNA-binding domain"/>
    <property type="match status" value="1"/>
</dbReference>
<dbReference type="PANTHER" id="PTHR37318">
    <property type="entry name" value="BSL7504 PROTEIN"/>
    <property type="match status" value="1"/>
</dbReference>
<protein>
    <submittedName>
        <fullName evidence="2">Putative transcriptional regulator</fullName>
    </submittedName>
</protein>
<proteinExistence type="predicted"/>
<dbReference type="KEGG" id="ccl:Clocl_3780"/>
<dbReference type="GO" id="GO:0003700">
    <property type="term" value="F:DNA-binding transcription factor activity"/>
    <property type="evidence" value="ECO:0007669"/>
    <property type="project" value="InterPro"/>
</dbReference>
<evidence type="ECO:0000313" key="2">
    <source>
        <dbReference type="EMBL" id="AEV70232.1"/>
    </source>
</evidence>
<dbReference type="InterPro" id="IPR011991">
    <property type="entry name" value="ArsR-like_HTH"/>
</dbReference>
<name>G8M0Y9_ACECE</name>
<dbReference type="STRING" id="720554.Clocl_3780"/>
<dbReference type="Proteomes" id="UP000005435">
    <property type="component" value="Chromosome"/>
</dbReference>
<dbReference type="eggNOG" id="COG0640">
    <property type="taxonomic scope" value="Bacteria"/>
</dbReference>
<dbReference type="SUPFAM" id="SSF46785">
    <property type="entry name" value="Winged helix' DNA-binding domain"/>
    <property type="match status" value="1"/>
</dbReference>
<evidence type="ECO:0000259" key="1">
    <source>
        <dbReference type="SMART" id="SM00418"/>
    </source>
</evidence>
<gene>
    <name evidence="2" type="ordered locus">Clocl_3780</name>
</gene>
<dbReference type="OrthoDB" id="9800369at2"/>
<evidence type="ECO:0000313" key="3">
    <source>
        <dbReference type="Proteomes" id="UP000005435"/>
    </source>
</evidence>
<reference evidence="3" key="1">
    <citation type="submission" date="2011-12" db="EMBL/GenBank/DDBJ databases">
        <title>Complete sequence of Clostridium clariflavum DSM 19732.</title>
        <authorList>
            <consortium name="US DOE Joint Genome Institute"/>
            <person name="Lucas S."/>
            <person name="Han J."/>
            <person name="Lapidus A."/>
            <person name="Cheng J.-F."/>
            <person name="Goodwin L."/>
            <person name="Pitluck S."/>
            <person name="Peters L."/>
            <person name="Teshima H."/>
            <person name="Detter J.C."/>
            <person name="Han C."/>
            <person name="Tapia R."/>
            <person name="Land M."/>
            <person name="Hauser L."/>
            <person name="Kyrpides N."/>
            <person name="Ivanova N."/>
            <person name="Pagani I."/>
            <person name="Kitzmiller T."/>
            <person name="Lynd L."/>
            <person name="Izquierdo J."/>
            <person name="Woyke T."/>
        </authorList>
    </citation>
    <scope>NUCLEOTIDE SEQUENCE [LARGE SCALE GENOMIC DNA]</scope>
    <source>
        <strain evidence="3">DSM 19732 / NBRC 101661 / EBR45</strain>
    </source>
</reference>
<organism evidence="2 3">
    <name type="scientific">Acetivibrio clariflavus (strain DSM 19732 / NBRC 101661 / EBR45)</name>
    <name type="common">Clostridium clariflavum</name>
    <dbReference type="NCBI Taxonomy" id="720554"/>
    <lineage>
        <taxon>Bacteria</taxon>
        <taxon>Bacillati</taxon>
        <taxon>Bacillota</taxon>
        <taxon>Clostridia</taxon>
        <taxon>Eubacteriales</taxon>
        <taxon>Oscillospiraceae</taxon>
        <taxon>Acetivibrio</taxon>
    </lineage>
</organism>
<dbReference type="InterPro" id="IPR001845">
    <property type="entry name" value="HTH_ArsR_DNA-bd_dom"/>
</dbReference>
<accession>G8M0Y9</accession>
<sequence>MNINSIPDIFQSKLRIAIIASLMTGEKTFTELKEITGATDGNLSIHLSKMEENGYIEVYKDFFNKKPRTRYNLTAKGKDEFINYVNTLENILKQYGDKTEK</sequence>
<dbReference type="CDD" id="cd00090">
    <property type="entry name" value="HTH_ARSR"/>
    <property type="match status" value="1"/>
</dbReference>
<dbReference type="EMBL" id="CP003065">
    <property type="protein sequence ID" value="AEV70232.1"/>
    <property type="molecule type" value="Genomic_DNA"/>
</dbReference>
<dbReference type="PANTHER" id="PTHR37318:SF1">
    <property type="entry name" value="BSL7504 PROTEIN"/>
    <property type="match status" value="1"/>
</dbReference>
<dbReference type="Pfam" id="PF13601">
    <property type="entry name" value="HTH_34"/>
    <property type="match status" value="1"/>
</dbReference>
<dbReference type="InterPro" id="IPR036390">
    <property type="entry name" value="WH_DNA-bd_sf"/>
</dbReference>
<dbReference type="InterPro" id="IPR027395">
    <property type="entry name" value="WH_DNA-bd_dom"/>
</dbReference>
<dbReference type="RefSeq" id="WP_014256739.1">
    <property type="nucleotide sequence ID" value="NC_016627.1"/>
</dbReference>
<dbReference type="AlphaFoldDB" id="G8M0Y9"/>
<reference evidence="2 3" key="2">
    <citation type="journal article" date="2012" name="Stand. Genomic Sci.">
        <title>Complete Genome Sequence of Clostridium clariflavum DSM 19732.</title>
        <authorList>
            <person name="Izquierdo J.A."/>
            <person name="Goodwin L."/>
            <person name="Davenport K.W."/>
            <person name="Teshima H."/>
            <person name="Bruce D."/>
            <person name="Detter C."/>
            <person name="Tapia R."/>
            <person name="Han S."/>
            <person name="Land M."/>
            <person name="Hauser L."/>
            <person name="Jeffries C.D."/>
            <person name="Han J."/>
            <person name="Pitluck S."/>
            <person name="Nolan M."/>
            <person name="Chen A."/>
            <person name="Huntemann M."/>
            <person name="Mavromatis K."/>
            <person name="Mikhailova N."/>
            <person name="Liolios K."/>
            <person name="Woyke T."/>
            <person name="Lynd L.R."/>
        </authorList>
    </citation>
    <scope>NUCLEOTIDE SEQUENCE [LARGE SCALE GENOMIC DNA]</scope>
    <source>
        <strain evidence="3">DSM 19732 / NBRC 101661 / EBR45</strain>
    </source>
</reference>